<name>A0AAP0NLI4_9MAGN</name>
<evidence type="ECO:0000313" key="3">
    <source>
        <dbReference type="Proteomes" id="UP001417504"/>
    </source>
</evidence>
<keyword evidence="1" id="KW-1133">Transmembrane helix</keyword>
<comment type="caution">
    <text evidence="2">The sequence shown here is derived from an EMBL/GenBank/DDBJ whole genome shotgun (WGS) entry which is preliminary data.</text>
</comment>
<protein>
    <submittedName>
        <fullName evidence="2">Uncharacterized protein</fullName>
    </submittedName>
</protein>
<keyword evidence="1" id="KW-0812">Transmembrane</keyword>
<evidence type="ECO:0000313" key="2">
    <source>
        <dbReference type="EMBL" id="KAK9110365.1"/>
    </source>
</evidence>
<sequence>MDTELQRLQHLGFFAIFKESYNIIVSWWRKLFFQIFLALILPFCFLILANMLISDHLSGKIINNHVNLDDTMSFYPSYNRIKRELVVQWSLLGVFTLLYFLIGLIGFYLFSISAVSYGVACFYAPKDTNFKQVIRVVPKAWKKLVITYLLYCFIQFVCIVVFIALIAICILMGMARQIVLGIVIGVIVLILFIVGLIYFNVIWSMASVVSVLEEWYGLGSFRRSLDLMKGKKKLNIWVYMVFQVLFSVVQGGYWVLAGLFNSSLPIVVYVIVAIFFFVLFLGLVLLGFVVQTVLYLVCKSHHHEISGKSSLGDQLDGFLGGYGRMGERERSAIRTSWSLMC</sequence>
<dbReference type="PANTHER" id="PTHR33133:SF1">
    <property type="entry name" value="EXPRESSED PROTEIN-RELATED"/>
    <property type="match status" value="1"/>
</dbReference>
<reference evidence="2 3" key="1">
    <citation type="submission" date="2024-01" db="EMBL/GenBank/DDBJ databases">
        <title>Genome assemblies of Stephania.</title>
        <authorList>
            <person name="Yang L."/>
        </authorList>
    </citation>
    <scope>NUCLEOTIDE SEQUENCE [LARGE SCALE GENOMIC DNA]</scope>
    <source>
        <strain evidence="2">QJT</strain>
        <tissue evidence="2">Leaf</tissue>
    </source>
</reference>
<dbReference type="EMBL" id="JBBNAE010000007">
    <property type="protein sequence ID" value="KAK9110365.1"/>
    <property type="molecule type" value="Genomic_DNA"/>
</dbReference>
<feature type="transmembrane region" description="Helical" evidence="1">
    <location>
        <begin position="178"/>
        <end position="199"/>
    </location>
</feature>
<feature type="transmembrane region" description="Helical" evidence="1">
    <location>
        <begin position="266"/>
        <end position="298"/>
    </location>
</feature>
<feature type="transmembrane region" description="Helical" evidence="1">
    <location>
        <begin position="237"/>
        <end position="260"/>
    </location>
</feature>
<accession>A0AAP0NLI4</accession>
<keyword evidence="3" id="KW-1185">Reference proteome</keyword>
<evidence type="ECO:0000256" key="1">
    <source>
        <dbReference type="SAM" id="Phobius"/>
    </source>
</evidence>
<feature type="transmembrane region" description="Helical" evidence="1">
    <location>
        <begin position="148"/>
        <end position="171"/>
    </location>
</feature>
<proteinExistence type="predicted"/>
<dbReference type="Proteomes" id="UP001417504">
    <property type="component" value="Unassembled WGS sequence"/>
</dbReference>
<gene>
    <name evidence="2" type="ORF">Sjap_018425</name>
</gene>
<organism evidence="2 3">
    <name type="scientific">Stephania japonica</name>
    <dbReference type="NCBI Taxonomy" id="461633"/>
    <lineage>
        <taxon>Eukaryota</taxon>
        <taxon>Viridiplantae</taxon>
        <taxon>Streptophyta</taxon>
        <taxon>Embryophyta</taxon>
        <taxon>Tracheophyta</taxon>
        <taxon>Spermatophyta</taxon>
        <taxon>Magnoliopsida</taxon>
        <taxon>Ranunculales</taxon>
        <taxon>Menispermaceae</taxon>
        <taxon>Menispermoideae</taxon>
        <taxon>Cissampelideae</taxon>
        <taxon>Stephania</taxon>
    </lineage>
</organism>
<keyword evidence="1" id="KW-0472">Membrane</keyword>
<dbReference type="AlphaFoldDB" id="A0AAP0NLI4"/>
<feature type="transmembrane region" description="Helical" evidence="1">
    <location>
        <begin position="31"/>
        <end position="53"/>
    </location>
</feature>
<dbReference type="PANTHER" id="PTHR33133">
    <property type="entry name" value="OS08G0107100 PROTEIN-RELATED"/>
    <property type="match status" value="1"/>
</dbReference>